<dbReference type="Proteomes" id="UP001220530">
    <property type="component" value="Chromosome"/>
</dbReference>
<proteinExistence type="predicted"/>
<evidence type="ECO:0000259" key="1">
    <source>
        <dbReference type="Pfam" id="PF07883"/>
    </source>
</evidence>
<dbReference type="InterPro" id="IPR014710">
    <property type="entry name" value="RmlC-like_jellyroll"/>
</dbReference>
<accession>A0ABY7YKW0</accession>
<dbReference type="InterPro" id="IPR013096">
    <property type="entry name" value="Cupin_2"/>
</dbReference>
<dbReference type="EMBL" id="CP118246">
    <property type="protein sequence ID" value="WDR01941.1"/>
    <property type="molecule type" value="Genomic_DNA"/>
</dbReference>
<reference evidence="2 3" key="1">
    <citation type="submission" date="2023-02" db="EMBL/GenBank/DDBJ databases">
        <title>Devosia algicola sp. nov., isolated from the phycosphere of marine algae.</title>
        <authorList>
            <person name="Kim J.M."/>
            <person name="Lee J.K."/>
            <person name="Choi B.J."/>
            <person name="Bayburt H."/>
            <person name="Jeon C.O."/>
        </authorList>
    </citation>
    <scope>NUCLEOTIDE SEQUENCE [LARGE SCALE GENOMIC DNA]</scope>
    <source>
        <strain evidence="2 3">G20-9</strain>
    </source>
</reference>
<keyword evidence="3" id="KW-1185">Reference proteome</keyword>
<name>A0ABY7YKW0_9HYPH</name>
<gene>
    <name evidence="2" type="ORF">PSQ19_14750</name>
</gene>
<organism evidence="2 3">
    <name type="scientific">Devosia algicola</name>
    <dbReference type="NCBI Taxonomy" id="3026418"/>
    <lineage>
        <taxon>Bacteria</taxon>
        <taxon>Pseudomonadati</taxon>
        <taxon>Pseudomonadota</taxon>
        <taxon>Alphaproteobacteria</taxon>
        <taxon>Hyphomicrobiales</taxon>
        <taxon>Devosiaceae</taxon>
        <taxon>Devosia</taxon>
    </lineage>
</organism>
<protein>
    <submittedName>
        <fullName evidence="2">Cupin domain-containing protein</fullName>
    </submittedName>
</protein>
<sequence>MTKTISAIDLTRWQVLLENGAKMRPIQPSAPASAHLAEGRTLAIFDAEHPEDVHPDHWEMHSEGDEFLYLWSGRLVIDLDCANGTHSVTLTPGTGYVVASGLWHRLRLLAPSVLMAITHRTGTQRRKNPE</sequence>
<evidence type="ECO:0000313" key="3">
    <source>
        <dbReference type="Proteomes" id="UP001220530"/>
    </source>
</evidence>
<dbReference type="RefSeq" id="WP_282218350.1">
    <property type="nucleotide sequence ID" value="NZ_CP118246.1"/>
</dbReference>
<evidence type="ECO:0000313" key="2">
    <source>
        <dbReference type="EMBL" id="WDR01941.1"/>
    </source>
</evidence>
<dbReference type="Pfam" id="PF07883">
    <property type="entry name" value="Cupin_2"/>
    <property type="match status" value="1"/>
</dbReference>
<dbReference type="Gene3D" id="2.60.120.10">
    <property type="entry name" value="Jelly Rolls"/>
    <property type="match status" value="1"/>
</dbReference>
<dbReference type="SUPFAM" id="SSF51182">
    <property type="entry name" value="RmlC-like cupins"/>
    <property type="match status" value="1"/>
</dbReference>
<feature type="domain" description="Cupin type-2" evidence="1">
    <location>
        <begin position="52"/>
        <end position="109"/>
    </location>
</feature>
<dbReference type="InterPro" id="IPR011051">
    <property type="entry name" value="RmlC_Cupin_sf"/>
</dbReference>